<evidence type="ECO:0000256" key="1">
    <source>
        <dbReference type="SAM" id="MobiDB-lite"/>
    </source>
</evidence>
<comment type="caution">
    <text evidence="2">The sequence shown here is derived from an EMBL/GenBank/DDBJ whole genome shotgun (WGS) entry which is preliminary data.</text>
</comment>
<proteinExistence type="predicted"/>
<name>A0A699J6W8_TANCI</name>
<feature type="compositionally biased region" description="Polar residues" evidence="1">
    <location>
        <begin position="66"/>
        <end position="82"/>
    </location>
</feature>
<sequence length="130" mass="14910">METVTQSDVMVLPYGILLTRLYKHVHTTHPYAILDLPHLVDHVMIPLTEGWALRIMPDRKRPHPQTPSKSSGSPSPVQNQENDLVDNYTLDPIVYINQLPPIKGGKSIKFKLTKGMFKCFDHFHSNLRKK</sequence>
<gene>
    <name evidence="2" type="ORF">Tci_586957</name>
</gene>
<feature type="non-terminal residue" evidence="2">
    <location>
        <position position="130"/>
    </location>
</feature>
<dbReference type="EMBL" id="BKCJ010376628">
    <property type="protein sequence ID" value="GFA14985.1"/>
    <property type="molecule type" value="Genomic_DNA"/>
</dbReference>
<organism evidence="2">
    <name type="scientific">Tanacetum cinerariifolium</name>
    <name type="common">Dalmatian daisy</name>
    <name type="synonym">Chrysanthemum cinerariifolium</name>
    <dbReference type="NCBI Taxonomy" id="118510"/>
    <lineage>
        <taxon>Eukaryota</taxon>
        <taxon>Viridiplantae</taxon>
        <taxon>Streptophyta</taxon>
        <taxon>Embryophyta</taxon>
        <taxon>Tracheophyta</taxon>
        <taxon>Spermatophyta</taxon>
        <taxon>Magnoliopsida</taxon>
        <taxon>eudicotyledons</taxon>
        <taxon>Gunneridae</taxon>
        <taxon>Pentapetalae</taxon>
        <taxon>asterids</taxon>
        <taxon>campanulids</taxon>
        <taxon>Asterales</taxon>
        <taxon>Asteraceae</taxon>
        <taxon>Asteroideae</taxon>
        <taxon>Anthemideae</taxon>
        <taxon>Anthemidinae</taxon>
        <taxon>Tanacetum</taxon>
    </lineage>
</organism>
<feature type="region of interest" description="Disordered" evidence="1">
    <location>
        <begin position="56"/>
        <end position="82"/>
    </location>
</feature>
<reference evidence="2" key="1">
    <citation type="journal article" date="2019" name="Sci. Rep.">
        <title>Draft genome of Tanacetum cinerariifolium, the natural source of mosquito coil.</title>
        <authorList>
            <person name="Yamashiro T."/>
            <person name="Shiraishi A."/>
            <person name="Satake H."/>
            <person name="Nakayama K."/>
        </authorList>
    </citation>
    <scope>NUCLEOTIDE SEQUENCE</scope>
</reference>
<dbReference type="AlphaFoldDB" id="A0A699J6W8"/>
<evidence type="ECO:0000313" key="2">
    <source>
        <dbReference type="EMBL" id="GFA14985.1"/>
    </source>
</evidence>
<protein>
    <submittedName>
        <fullName evidence="2">Uncharacterized protein</fullName>
    </submittedName>
</protein>
<accession>A0A699J6W8</accession>